<accession>A0A1W5ZM45</accession>
<evidence type="ECO:0000313" key="2">
    <source>
        <dbReference type="EMBL" id="ARI71313.1"/>
    </source>
</evidence>
<proteinExistence type="evidence at transcript level"/>
<keyword evidence="2" id="KW-0808">Transferase</keyword>
<dbReference type="CDD" id="cd02440">
    <property type="entry name" value="AdoMet_MTases"/>
    <property type="match status" value="1"/>
</dbReference>
<dbReference type="Pfam" id="PF08242">
    <property type="entry name" value="Methyltransf_12"/>
    <property type="match status" value="1"/>
</dbReference>
<dbReference type="AlphaFoldDB" id="A0A1W5ZM45"/>
<dbReference type="PANTHER" id="PTHR43861">
    <property type="entry name" value="TRANS-ACONITATE 2-METHYLTRANSFERASE-RELATED"/>
    <property type="match status" value="1"/>
</dbReference>
<dbReference type="EMBL" id="KY421777">
    <property type="protein sequence ID" value="ARI71313.1"/>
    <property type="molecule type" value="mRNA"/>
</dbReference>
<dbReference type="Gene3D" id="3.40.50.150">
    <property type="entry name" value="Vaccinia Virus protein VP39"/>
    <property type="match status" value="1"/>
</dbReference>
<sequence>MNNAELYEGNNNLQKRDALDCLEEFADKMMWKRSGDRIIDIGCGDGSVTVDLLKEFIPENFELLLGCDVSEKMVAFANVHHKNERTSFTVLDIAGRLPEELRSNFNHAFSSYTFHWIKDQEAAFNNMFDLLVEGGQCLLTLLGHNPVFDVYRILAESNKCGCWLHGVERFISPYHDSQYPEQEIRKLMKKIGFTDIVVTCQEKSFIYDSPEAVKKAVQAVNPFSMPKEVFDDFMIDYLNVVRDMNLIDEVNNTNLRAGRSIYSLSLFLVQSRQVS</sequence>
<reference evidence="2" key="1">
    <citation type="journal article" date="2017" name="Pest Manag. Sci.">
        <title>Sublethal effects of chlorantraniliprole on juvenile hormone levels and mRNA expression of JHAMT and FPPS genes in the rice stem borer, Chilo suppressalis.</title>
        <authorList>
            <person name="Xu B."/>
            <person name="Qian K."/>
            <person name="Zhang N."/>
            <person name="Miao L."/>
            <person name="Cai J."/>
            <person name="Lu M."/>
            <person name="Du Y."/>
            <person name="Wang J."/>
        </authorList>
    </citation>
    <scope>NUCLEOTIDE SEQUENCE</scope>
</reference>
<feature type="domain" description="Methyltransferase type 12" evidence="1">
    <location>
        <begin position="39"/>
        <end position="136"/>
    </location>
</feature>
<name>A0A1W5ZM45_CHISP</name>
<keyword evidence="2" id="KW-0489">Methyltransferase</keyword>
<dbReference type="GO" id="GO:0032259">
    <property type="term" value="P:methylation"/>
    <property type="evidence" value="ECO:0007669"/>
    <property type="project" value="UniProtKB-KW"/>
</dbReference>
<dbReference type="InterPro" id="IPR029063">
    <property type="entry name" value="SAM-dependent_MTases_sf"/>
</dbReference>
<dbReference type="OrthoDB" id="8300214at2759"/>
<dbReference type="SUPFAM" id="SSF53335">
    <property type="entry name" value="S-adenosyl-L-methionine-dependent methyltransferases"/>
    <property type="match status" value="1"/>
</dbReference>
<organism evidence="2">
    <name type="scientific">Chilo suppressalis</name>
    <name type="common">Asiatic rice borer moth</name>
    <dbReference type="NCBI Taxonomy" id="168631"/>
    <lineage>
        <taxon>Eukaryota</taxon>
        <taxon>Metazoa</taxon>
        <taxon>Ecdysozoa</taxon>
        <taxon>Arthropoda</taxon>
        <taxon>Hexapoda</taxon>
        <taxon>Insecta</taxon>
        <taxon>Pterygota</taxon>
        <taxon>Neoptera</taxon>
        <taxon>Endopterygota</taxon>
        <taxon>Lepidoptera</taxon>
        <taxon>Glossata</taxon>
        <taxon>Ditrysia</taxon>
        <taxon>Pyraloidea</taxon>
        <taxon>Crambidae</taxon>
        <taxon>Crambinae</taxon>
        <taxon>Chilo</taxon>
    </lineage>
</organism>
<evidence type="ECO:0000259" key="1">
    <source>
        <dbReference type="Pfam" id="PF08242"/>
    </source>
</evidence>
<dbReference type="PANTHER" id="PTHR43861:SF1">
    <property type="entry name" value="TRANS-ACONITATE 2-METHYLTRANSFERASE"/>
    <property type="match status" value="1"/>
</dbReference>
<protein>
    <submittedName>
        <fullName evidence="2">Juvenile hormone acid methyltransferase</fullName>
    </submittedName>
</protein>
<dbReference type="InterPro" id="IPR013217">
    <property type="entry name" value="Methyltransf_12"/>
</dbReference>
<dbReference type="GO" id="GO:0008168">
    <property type="term" value="F:methyltransferase activity"/>
    <property type="evidence" value="ECO:0007669"/>
    <property type="project" value="UniProtKB-KW"/>
</dbReference>